<dbReference type="Gene3D" id="3.40.1280.10">
    <property type="match status" value="1"/>
</dbReference>
<dbReference type="PANTHER" id="PTHR43191">
    <property type="entry name" value="RRNA METHYLTRANSFERASE 3"/>
    <property type="match status" value="1"/>
</dbReference>
<gene>
    <name evidence="4" type="ORF">HMPREF9943_01159</name>
</gene>
<name>M2Q0Z6_9FIRM</name>
<dbReference type="GO" id="GO:0032259">
    <property type="term" value="P:methylation"/>
    <property type="evidence" value="ECO:0007669"/>
    <property type="project" value="UniProtKB-KW"/>
</dbReference>
<dbReference type="InterPro" id="IPR001537">
    <property type="entry name" value="SpoU_MeTrfase"/>
</dbReference>
<dbReference type="Proteomes" id="UP000011758">
    <property type="component" value="Unassembled WGS sequence"/>
</dbReference>
<sequence>MKLYKKGSQESYTLGVFPTIELLERKPQIVKRVVVDSTITENRGYPKIKELCNLYHIPLTVHNQTIAKLSPKDNCFAVGIFNVYEDALMDDNHVVLVNPMDMGNLGTIIRTMTGFEYFNLAIIEPACDYFNPKVIRASMGSLFSIHIQRFKSFDDYYRKYPNHEFYPFMLKGAKNIHDLQTNKKHSLIFGNESKGLDDSYLKIGQSVFIPHSHLIDSLNLSQSIGIGLYHFSKDKFKDKKIL</sequence>
<dbReference type="GO" id="GO:0008173">
    <property type="term" value="F:RNA methyltransferase activity"/>
    <property type="evidence" value="ECO:0007669"/>
    <property type="project" value="InterPro"/>
</dbReference>
<dbReference type="InterPro" id="IPR051259">
    <property type="entry name" value="rRNA_Methyltransferase"/>
</dbReference>
<dbReference type="InterPro" id="IPR029026">
    <property type="entry name" value="tRNA_m1G_MTases_N"/>
</dbReference>
<dbReference type="AlphaFoldDB" id="M2Q0Z6"/>
<organism evidence="4 5">
    <name type="scientific">Eggerthia catenaformis OT 569 = DSM 20559</name>
    <dbReference type="NCBI Taxonomy" id="999415"/>
    <lineage>
        <taxon>Bacteria</taxon>
        <taxon>Bacillati</taxon>
        <taxon>Bacillota</taxon>
        <taxon>Erysipelotrichia</taxon>
        <taxon>Erysipelotrichales</taxon>
        <taxon>Coprobacillaceae</taxon>
        <taxon>Eggerthia</taxon>
    </lineage>
</organism>
<dbReference type="EMBL" id="AGEJ01000018">
    <property type="protein sequence ID" value="EMD16605.1"/>
    <property type="molecule type" value="Genomic_DNA"/>
</dbReference>
<comment type="caution">
    <text evidence="4">The sequence shown here is derived from an EMBL/GenBank/DDBJ whole genome shotgun (WGS) entry which is preliminary data.</text>
</comment>
<dbReference type="CDD" id="cd18082">
    <property type="entry name" value="SpoU-like_family"/>
    <property type="match status" value="1"/>
</dbReference>
<dbReference type="OrthoDB" id="9794400at2"/>
<dbReference type="GO" id="GO:0003723">
    <property type="term" value="F:RNA binding"/>
    <property type="evidence" value="ECO:0007669"/>
    <property type="project" value="InterPro"/>
</dbReference>
<feature type="domain" description="tRNA/rRNA methyltransferase SpoU type" evidence="3">
    <location>
        <begin position="93"/>
        <end position="229"/>
    </location>
</feature>
<reference evidence="4 5" key="1">
    <citation type="submission" date="2013-02" db="EMBL/GenBank/DDBJ databases">
        <title>The Genome Sequence of Lactobacillus catenaformis F0143.</title>
        <authorList>
            <consortium name="The Broad Institute Genome Sequencing Platform"/>
            <person name="Earl A."/>
            <person name="Ward D."/>
            <person name="Feldgarden M."/>
            <person name="Gevers D."/>
            <person name="Izard J."/>
            <person name="Blanton J.M."/>
            <person name="Mathney J."/>
            <person name="Dewhirst F.E."/>
            <person name="Young S.K."/>
            <person name="Zeng Q."/>
            <person name="Gargeya S."/>
            <person name="Fitzgerald M."/>
            <person name="Haas B."/>
            <person name="Abouelleil A."/>
            <person name="Alvarado L."/>
            <person name="Arachchi H.M."/>
            <person name="Berlin A."/>
            <person name="Chapman S.B."/>
            <person name="Gearin G."/>
            <person name="Goldberg J."/>
            <person name="Griggs A."/>
            <person name="Gujja S."/>
            <person name="Hansen M."/>
            <person name="Heiman D."/>
            <person name="Howarth C."/>
            <person name="Larimer J."/>
            <person name="Lui A."/>
            <person name="MacDonald P.J.P."/>
            <person name="McCowen C."/>
            <person name="Montmayeur A."/>
            <person name="Murphy C."/>
            <person name="Neiman D."/>
            <person name="Pearson M."/>
            <person name="Priest M."/>
            <person name="Roberts A."/>
            <person name="Saif S."/>
            <person name="Shea T."/>
            <person name="Sisk P."/>
            <person name="Stolte C."/>
            <person name="Sykes S."/>
            <person name="Wortman J."/>
            <person name="Nusbaum C."/>
            <person name="Birren B."/>
        </authorList>
    </citation>
    <scope>NUCLEOTIDE SEQUENCE [LARGE SCALE GENOMIC DNA]</scope>
    <source>
        <strain evidence="4 5">OT 569</strain>
    </source>
</reference>
<dbReference type="BioCyc" id="ECAT999415-HMP:GTTI-1189-MONOMER"/>
<protein>
    <recommendedName>
        <fullName evidence="3">tRNA/rRNA methyltransferase SpoU type domain-containing protein</fullName>
    </recommendedName>
</protein>
<keyword evidence="5" id="KW-1185">Reference proteome</keyword>
<dbReference type="RefSeq" id="WP_004803030.1">
    <property type="nucleotide sequence ID" value="NZ_KB446648.1"/>
</dbReference>
<dbReference type="GO" id="GO:0006396">
    <property type="term" value="P:RNA processing"/>
    <property type="evidence" value="ECO:0007669"/>
    <property type="project" value="InterPro"/>
</dbReference>
<proteinExistence type="predicted"/>
<evidence type="ECO:0000259" key="3">
    <source>
        <dbReference type="Pfam" id="PF00588"/>
    </source>
</evidence>
<evidence type="ECO:0000256" key="1">
    <source>
        <dbReference type="ARBA" id="ARBA00022603"/>
    </source>
</evidence>
<dbReference type="PANTHER" id="PTHR43191:SF2">
    <property type="entry name" value="RRNA METHYLTRANSFERASE 3, MITOCHONDRIAL"/>
    <property type="match status" value="1"/>
</dbReference>
<evidence type="ECO:0000256" key="2">
    <source>
        <dbReference type="ARBA" id="ARBA00022679"/>
    </source>
</evidence>
<dbReference type="Pfam" id="PF00588">
    <property type="entry name" value="SpoU_methylase"/>
    <property type="match status" value="1"/>
</dbReference>
<keyword evidence="1" id="KW-0489">Methyltransferase</keyword>
<dbReference type="SUPFAM" id="SSF75217">
    <property type="entry name" value="alpha/beta knot"/>
    <property type="match status" value="1"/>
</dbReference>
<accession>M2Q0Z6</accession>
<dbReference type="STRING" id="999415.HMPREF9943_01159"/>
<dbReference type="InterPro" id="IPR029028">
    <property type="entry name" value="Alpha/beta_knot_MTases"/>
</dbReference>
<dbReference type="eggNOG" id="COG0566">
    <property type="taxonomic scope" value="Bacteria"/>
</dbReference>
<evidence type="ECO:0000313" key="4">
    <source>
        <dbReference type="EMBL" id="EMD16605.1"/>
    </source>
</evidence>
<keyword evidence="2" id="KW-0808">Transferase</keyword>
<evidence type="ECO:0000313" key="5">
    <source>
        <dbReference type="Proteomes" id="UP000011758"/>
    </source>
</evidence>
<dbReference type="PATRIC" id="fig|999415.3.peg.1176"/>